<evidence type="ECO:0000256" key="6">
    <source>
        <dbReference type="ARBA" id="ARBA00022857"/>
    </source>
</evidence>
<keyword evidence="3 9" id="KW-0547">Nucleotide-binding</keyword>
<dbReference type="NCBIfam" id="NF003424">
    <property type="entry name" value="PRK04885.1"/>
    <property type="match status" value="1"/>
</dbReference>
<keyword evidence="2 9" id="KW-0808">Transferase</keyword>
<dbReference type="InterPro" id="IPR002504">
    <property type="entry name" value="NADK"/>
</dbReference>
<accession>A0AAJ8LV35</accession>
<dbReference type="KEGG" id="ahal:FTX54_012875"/>
<organism evidence="10 11">
    <name type="scientific">Alkalicoccus halolimnae</name>
    <dbReference type="NCBI Taxonomy" id="1667239"/>
    <lineage>
        <taxon>Bacteria</taxon>
        <taxon>Bacillati</taxon>
        <taxon>Bacillota</taxon>
        <taxon>Bacilli</taxon>
        <taxon>Bacillales</taxon>
        <taxon>Bacillaceae</taxon>
        <taxon>Alkalicoccus</taxon>
    </lineage>
</organism>
<reference evidence="10 11" key="1">
    <citation type="submission" date="2024-01" db="EMBL/GenBank/DDBJ databases">
        <title>Complete Genome Sequence of Alkalicoccus halolimnae BZ-SZ-XJ29T, a Moderately Halophilic Bacterium Isolated from a Salt Lake.</title>
        <authorList>
            <person name="Zhao B."/>
        </authorList>
    </citation>
    <scope>NUCLEOTIDE SEQUENCE [LARGE SCALE GENOMIC DNA]</scope>
    <source>
        <strain evidence="10 11">BZ-SZ-XJ29</strain>
    </source>
</reference>
<dbReference type="GO" id="GO:0003951">
    <property type="term" value="F:NAD+ kinase activity"/>
    <property type="evidence" value="ECO:0007669"/>
    <property type="project" value="UniProtKB-UniRule"/>
</dbReference>
<dbReference type="GO" id="GO:0005737">
    <property type="term" value="C:cytoplasm"/>
    <property type="evidence" value="ECO:0007669"/>
    <property type="project" value="UniProtKB-SubCell"/>
</dbReference>
<feature type="binding site" evidence="9">
    <location>
        <position position="158"/>
    </location>
    <ligand>
        <name>NAD(+)</name>
        <dbReference type="ChEBI" id="CHEBI:57540"/>
    </ligand>
</feature>
<dbReference type="NCBIfam" id="NF002902">
    <property type="entry name" value="PRK03501.1"/>
    <property type="match status" value="1"/>
</dbReference>
<evidence type="ECO:0000256" key="3">
    <source>
        <dbReference type="ARBA" id="ARBA00022741"/>
    </source>
</evidence>
<dbReference type="Gene3D" id="3.40.50.10330">
    <property type="entry name" value="Probable inorganic polyphosphate/atp-NAD kinase, domain 1"/>
    <property type="match status" value="1"/>
</dbReference>
<dbReference type="Gene3D" id="2.60.200.30">
    <property type="entry name" value="Probable inorganic polyphosphate/atp-NAD kinase, domain 2"/>
    <property type="match status" value="1"/>
</dbReference>
<dbReference type="GO" id="GO:0051287">
    <property type="term" value="F:NAD binding"/>
    <property type="evidence" value="ECO:0007669"/>
    <property type="project" value="UniProtKB-ARBA"/>
</dbReference>
<comment type="caution">
    <text evidence="9">Lacks conserved residue(s) required for the propagation of feature annotation.</text>
</comment>
<keyword evidence="5 9" id="KW-0067">ATP-binding</keyword>
<dbReference type="GO" id="GO:0019674">
    <property type="term" value="P:NAD+ metabolic process"/>
    <property type="evidence" value="ECO:0007669"/>
    <property type="project" value="InterPro"/>
</dbReference>
<feature type="binding site" evidence="9">
    <location>
        <begin position="131"/>
        <end position="132"/>
    </location>
    <ligand>
        <name>NAD(+)</name>
        <dbReference type="ChEBI" id="CHEBI:57540"/>
    </ligand>
</feature>
<evidence type="ECO:0000256" key="4">
    <source>
        <dbReference type="ARBA" id="ARBA00022777"/>
    </source>
</evidence>
<comment type="catalytic activity">
    <reaction evidence="8 9">
        <text>NAD(+) + ATP = ADP + NADP(+) + H(+)</text>
        <dbReference type="Rhea" id="RHEA:18629"/>
        <dbReference type="ChEBI" id="CHEBI:15378"/>
        <dbReference type="ChEBI" id="CHEBI:30616"/>
        <dbReference type="ChEBI" id="CHEBI:57540"/>
        <dbReference type="ChEBI" id="CHEBI:58349"/>
        <dbReference type="ChEBI" id="CHEBI:456216"/>
        <dbReference type="EC" id="2.7.1.23"/>
    </reaction>
</comment>
<sequence>MKQKGSHAVMSERKNVYLFYKQTEELEEKVQKIRKLGRKYDFSLVDDPKDANIIASFGGDGTFLQALQKTQFREDALYIGINDGDFGFYTDFTTEDTDRLELAMQSDMVEVLRYPILEVTIDGSKSFHCINELSLRSNIIKTFVIDVFVDDLYFETFRGDGLLVSTPTGSTAYNKSLGGAIVDPKLPSMQLTEMASVNNNQFRTLGSPLVLGKERELKLRIVQDGNDHPIIGVDNEAMGVRNSREISVKVSDRVIKTLRMKDNLFYHKLKRSFL</sequence>
<evidence type="ECO:0000313" key="10">
    <source>
        <dbReference type="EMBL" id="WWD79304.1"/>
    </source>
</evidence>
<feature type="binding site" evidence="9">
    <location>
        <position position="160"/>
    </location>
    <ligand>
        <name>NAD(+)</name>
        <dbReference type="ChEBI" id="CHEBI:57540"/>
    </ligand>
</feature>
<dbReference type="InterPro" id="IPR017438">
    <property type="entry name" value="ATP-NAD_kinase_N"/>
</dbReference>
<keyword evidence="11" id="KW-1185">Reference proteome</keyword>
<dbReference type="InterPro" id="IPR017437">
    <property type="entry name" value="ATP-NAD_kinase_PpnK-typ_C"/>
</dbReference>
<dbReference type="RefSeq" id="WP_338484835.1">
    <property type="nucleotide sequence ID" value="NZ_CP144914.1"/>
</dbReference>
<dbReference type="InterPro" id="IPR016064">
    <property type="entry name" value="NAD/diacylglycerol_kinase_sf"/>
</dbReference>
<comment type="cofactor">
    <cofactor evidence="9">
        <name>a divalent metal cation</name>
        <dbReference type="ChEBI" id="CHEBI:60240"/>
    </cofactor>
</comment>
<keyword evidence="6 9" id="KW-0521">NADP</keyword>
<evidence type="ECO:0000256" key="1">
    <source>
        <dbReference type="ARBA" id="ARBA00022490"/>
    </source>
</evidence>
<dbReference type="AlphaFoldDB" id="A0AAJ8LV35"/>
<proteinExistence type="inferred from homology"/>
<evidence type="ECO:0000256" key="8">
    <source>
        <dbReference type="ARBA" id="ARBA00047925"/>
    </source>
</evidence>
<comment type="subcellular location">
    <subcellularLocation>
        <location evidence="9">Cytoplasm</location>
    </subcellularLocation>
</comment>
<name>A0AAJ8LV35_9BACI</name>
<comment type="similarity">
    <text evidence="9">Belongs to the NAD kinase family.</text>
</comment>
<feature type="binding site" evidence="9">
    <location>
        <begin position="60"/>
        <end position="61"/>
    </location>
    <ligand>
        <name>NAD(+)</name>
        <dbReference type="ChEBI" id="CHEBI:57540"/>
    </ligand>
</feature>
<dbReference type="Pfam" id="PF20143">
    <property type="entry name" value="NAD_kinase_C"/>
    <property type="match status" value="1"/>
</dbReference>
<keyword evidence="7 9" id="KW-0520">NAD</keyword>
<keyword evidence="1 9" id="KW-0963">Cytoplasm</keyword>
<evidence type="ECO:0000256" key="7">
    <source>
        <dbReference type="ARBA" id="ARBA00023027"/>
    </source>
</evidence>
<dbReference type="EMBL" id="CP144914">
    <property type="protein sequence ID" value="WWD79304.1"/>
    <property type="molecule type" value="Genomic_DNA"/>
</dbReference>
<feature type="binding site" evidence="9">
    <location>
        <begin position="171"/>
        <end position="176"/>
    </location>
    <ligand>
        <name>NAD(+)</name>
        <dbReference type="ChEBI" id="CHEBI:57540"/>
    </ligand>
</feature>
<gene>
    <name evidence="9" type="primary">nadK</name>
    <name evidence="10" type="ORF">FTX54_012875</name>
</gene>
<feature type="active site" description="Proton acceptor" evidence="9">
    <location>
        <position position="60"/>
    </location>
</feature>
<evidence type="ECO:0000256" key="9">
    <source>
        <dbReference type="HAMAP-Rule" id="MF_00361"/>
    </source>
</evidence>
<dbReference type="EC" id="2.7.1.23" evidence="9"/>
<dbReference type="HAMAP" id="MF_00361">
    <property type="entry name" value="NAD_kinase"/>
    <property type="match status" value="1"/>
</dbReference>
<evidence type="ECO:0000256" key="5">
    <source>
        <dbReference type="ARBA" id="ARBA00022840"/>
    </source>
</evidence>
<protein>
    <recommendedName>
        <fullName evidence="9">NAD kinase</fullName>
        <ecNumber evidence="9">2.7.1.23</ecNumber>
    </recommendedName>
    <alternativeName>
        <fullName evidence="9">ATP-dependent NAD kinase</fullName>
    </alternativeName>
</protein>
<dbReference type="GO" id="GO:0046872">
    <property type="term" value="F:metal ion binding"/>
    <property type="evidence" value="ECO:0007669"/>
    <property type="project" value="UniProtKB-UniRule"/>
</dbReference>
<dbReference type="SUPFAM" id="SSF111331">
    <property type="entry name" value="NAD kinase/diacylglycerol kinase-like"/>
    <property type="match status" value="1"/>
</dbReference>
<keyword evidence="4 9" id="KW-0418">Kinase</keyword>
<dbReference type="PANTHER" id="PTHR20275:SF9">
    <property type="entry name" value="NAD KINASE 2"/>
    <property type="match status" value="1"/>
</dbReference>
<dbReference type="Proteomes" id="UP000321816">
    <property type="component" value="Chromosome"/>
</dbReference>
<evidence type="ECO:0000256" key="2">
    <source>
        <dbReference type="ARBA" id="ARBA00022679"/>
    </source>
</evidence>
<evidence type="ECO:0000313" key="11">
    <source>
        <dbReference type="Proteomes" id="UP000321816"/>
    </source>
</evidence>
<dbReference type="Pfam" id="PF01513">
    <property type="entry name" value="NAD_kinase"/>
    <property type="match status" value="1"/>
</dbReference>
<dbReference type="GO" id="GO:0006741">
    <property type="term" value="P:NADP+ biosynthetic process"/>
    <property type="evidence" value="ECO:0007669"/>
    <property type="project" value="UniProtKB-UniRule"/>
</dbReference>
<dbReference type="PANTHER" id="PTHR20275">
    <property type="entry name" value="NAD KINASE"/>
    <property type="match status" value="1"/>
</dbReference>
<dbReference type="GO" id="GO:0005524">
    <property type="term" value="F:ATP binding"/>
    <property type="evidence" value="ECO:0007669"/>
    <property type="project" value="UniProtKB-KW"/>
</dbReference>
<comment type="function">
    <text evidence="9">Involved in the regulation of the intracellular balance of NAD and NADP, and is a key enzyme in the biosynthesis of NADP. Catalyzes specifically the phosphorylation on 2'-hydroxyl of the adenosine moiety of NAD to yield NADP.</text>
</comment>
<feature type="binding site" evidence="9">
    <location>
        <position position="195"/>
    </location>
    <ligand>
        <name>NAD(+)</name>
        <dbReference type="ChEBI" id="CHEBI:57540"/>
    </ligand>
</feature>